<sequence>MYVREIKRFDPEMDGMDRVCKDTFKFRDYLVKNRDKKTTFLTTSLSSKFSTVTKKDGFITGMTMKKKNVDSFDLFHESNYHFEMEATTYKGTGRLQTHRERNSVTYHFIADKWLGLVSGKRIDFTFEATPDEEVEALDFEIAVGQLEPSSHETLDTEAWNVKFKAFRIDGLVTLIEFVGEEEETISLCTVDGSRMGSKGFKNVAERLAVTVPVPVPGTPTLKDFRKAAVRFGRRRGDSKDAYSIWNAGYGFLCGSTQDHYVSSEAVPDINRGSAGNFSTLITRCNVEVNNEGQKIVMEELCDKNYGTIERKIKGVYSDLTFYRDKYIDEVNMSADHKQYKTTKMMLATDVGIKYLTIMSTMSGKAYATISYNGSTDPKSLYSGYEFLNSNITDDGREALDWNYSDSVMSYGDDIDRLTEDLVSLETSDDSPYVSKISHFTDNYYVNKDSSDENGLLDAVVNSLRDFTELTVSEAAAIRADIKVNLCGMLDKPLRKQDGLTPWELGGNGYNVEKYLLHNGRGPTSFKHNICSSKDAMLDDKGTLYSLAVMIDHHIVVFKKKGVWKHRIYPCATPGAKSIILIQVNGLYYSLYALVDGEYHSMFRVDEKIEAVSARKFRAKFRNMGSQERKNMLEVFKESDPLRNLLRYKIMVSDE</sequence>
<accession>A0A6C0JTL0</accession>
<dbReference type="AlphaFoldDB" id="A0A6C0JTL0"/>
<proteinExistence type="predicted"/>
<organism evidence="1">
    <name type="scientific">viral metagenome</name>
    <dbReference type="NCBI Taxonomy" id="1070528"/>
    <lineage>
        <taxon>unclassified sequences</taxon>
        <taxon>metagenomes</taxon>
        <taxon>organismal metagenomes</taxon>
    </lineage>
</organism>
<evidence type="ECO:0000313" key="1">
    <source>
        <dbReference type="EMBL" id="QHU08713.1"/>
    </source>
</evidence>
<protein>
    <submittedName>
        <fullName evidence="1">Uncharacterized protein</fullName>
    </submittedName>
</protein>
<name>A0A6C0JTL0_9ZZZZ</name>
<reference evidence="1" key="1">
    <citation type="journal article" date="2020" name="Nature">
        <title>Giant virus diversity and host interactions through global metagenomics.</title>
        <authorList>
            <person name="Schulz F."/>
            <person name="Roux S."/>
            <person name="Paez-Espino D."/>
            <person name="Jungbluth S."/>
            <person name="Walsh D.A."/>
            <person name="Denef V.J."/>
            <person name="McMahon K.D."/>
            <person name="Konstantinidis K.T."/>
            <person name="Eloe-Fadrosh E.A."/>
            <person name="Kyrpides N.C."/>
            <person name="Woyke T."/>
        </authorList>
    </citation>
    <scope>NUCLEOTIDE SEQUENCE</scope>
    <source>
        <strain evidence="1">GVMAG-S-1063924-116</strain>
    </source>
</reference>
<dbReference type="EMBL" id="MN740698">
    <property type="protein sequence ID" value="QHU08713.1"/>
    <property type="molecule type" value="Genomic_DNA"/>
</dbReference>